<keyword evidence="1" id="KW-1133">Transmembrane helix</keyword>
<protein>
    <submittedName>
        <fullName evidence="2">Uncharacterized protein</fullName>
    </submittedName>
</protein>
<gene>
    <name evidence="2" type="ORF">EDD76_10172</name>
</gene>
<organism evidence="2 3">
    <name type="scientific">Kineothrix alysoides</name>
    <dbReference type="NCBI Taxonomy" id="1469948"/>
    <lineage>
        <taxon>Bacteria</taxon>
        <taxon>Bacillati</taxon>
        <taxon>Bacillota</taxon>
        <taxon>Clostridia</taxon>
        <taxon>Lachnospirales</taxon>
        <taxon>Lachnospiraceae</taxon>
        <taxon>Kineothrix</taxon>
    </lineage>
</organism>
<keyword evidence="1" id="KW-0472">Membrane</keyword>
<feature type="transmembrane region" description="Helical" evidence="1">
    <location>
        <begin position="115"/>
        <end position="137"/>
    </location>
</feature>
<dbReference type="RefSeq" id="WP_031391375.1">
    <property type="nucleotide sequence ID" value="NZ_JPNB01000002.1"/>
</dbReference>
<sequence>MMISEREGDALVEEEISFDESTMLELRPESVKEKQDAYTSLTDLYGVEVFTNWFEEKVSQEASADAVKDTEITSSVFSGRYDMTDTGKDEIYGLLFTENTSQVLMQDYKNTGREISAFSIFMVGISMLGVLLLYRIFWIEKKGGRRKNAYKLNAGYSE</sequence>
<dbReference type="AlphaFoldDB" id="A0A4R1R614"/>
<comment type="caution">
    <text evidence="2">The sequence shown here is derived from an EMBL/GenBank/DDBJ whole genome shotgun (WGS) entry which is preliminary data.</text>
</comment>
<evidence type="ECO:0000313" key="3">
    <source>
        <dbReference type="Proteomes" id="UP000295718"/>
    </source>
</evidence>
<evidence type="ECO:0000256" key="1">
    <source>
        <dbReference type="SAM" id="Phobius"/>
    </source>
</evidence>
<reference evidence="2 3" key="1">
    <citation type="submission" date="2019-03" db="EMBL/GenBank/DDBJ databases">
        <title>Genomic Encyclopedia of Type Strains, Phase IV (KMG-IV): sequencing the most valuable type-strain genomes for metagenomic binning, comparative biology and taxonomic classification.</title>
        <authorList>
            <person name="Goeker M."/>
        </authorList>
    </citation>
    <scope>NUCLEOTIDE SEQUENCE [LARGE SCALE GENOMIC DNA]</scope>
    <source>
        <strain evidence="2 3">DSM 100556</strain>
    </source>
</reference>
<keyword evidence="3" id="KW-1185">Reference proteome</keyword>
<keyword evidence="1" id="KW-0812">Transmembrane</keyword>
<name>A0A4R1R614_9FIRM</name>
<dbReference type="STRING" id="1469948.GCA_000732725_02697"/>
<proteinExistence type="predicted"/>
<dbReference type="Proteomes" id="UP000295718">
    <property type="component" value="Unassembled WGS sequence"/>
</dbReference>
<evidence type="ECO:0000313" key="2">
    <source>
        <dbReference type="EMBL" id="TCL60975.1"/>
    </source>
</evidence>
<accession>A0A4R1R614</accession>
<dbReference type="EMBL" id="SLUO01000001">
    <property type="protein sequence ID" value="TCL60975.1"/>
    <property type="molecule type" value="Genomic_DNA"/>
</dbReference>